<dbReference type="SUPFAM" id="SSF53756">
    <property type="entry name" value="UDP-Glycosyltransferase/glycogen phosphorylase"/>
    <property type="match status" value="1"/>
</dbReference>
<sequence>MKILNIVSSNIVQDPRILKQMETIKGITNTHLMIGMNNKNVTKERLDKLDFQYKLFGEKSETTSIFSKLLKRINFTKNVIKQIKKYQPDVIHANDFDVLLMVYLSGYKNANIIFDAHEIYAKNAFINKYAMISKIVEIIEKHIVAKRVDAFVTVSHAAKSYYLKKGYKKTPHVITNAPILDETIKSSDINNDIKEVIYQGQIVSNRGYEEFVKAAAIQDNAKVNYVIRGFGPQEDEIKKLINSEAVNVRLDKPVEMKDLVKKLTESDIGVVLTKPVSINYEYTVSNKIFECIHAGLPVILSPVKEHYYLNDKYNFGIVIDDVTPEKIAEAVNRLATDDKLYHELRQNAIKASKILSWQNESEKLKELYLNI</sequence>
<reference evidence="5 6" key="1">
    <citation type="submission" date="2016-01" db="EMBL/GenBank/DDBJ databases">
        <authorList>
            <person name="Mitreva M."/>
            <person name="Pepin K.H."/>
            <person name="Mihindukulasuriya K.A."/>
            <person name="Fulton R."/>
            <person name="Fronick C."/>
            <person name="O'Laughlin M."/>
            <person name="Miner T."/>
            <person name="Herter B."/>
            <person name="Rosa B.A."/>
            <person name="Cordes M."/>
            <person name="Tomlinson C."/>
            <person name="Wollam A."/>
            <person name="Palsikar V.B."/>
            <person name="Mardis E.R."/>
            <person name="Wilson R.K."/>
        </authorList>
    </citation>
    <scope>NUCLEOTIDE SEQUENCE [LARGE SCALE GENOMIC DNA]</scope>
    <source>
        <strain evidence="5 6">MJR7738</strain>
    </source>
</reference>
<feature type="domain" description="Glycosyl transferase family 1" evidence="3">
    <location>
        <begin position="182"/>
        <end position="350"/>
    </location>
</feature>
<dbReference type="AlphaFoldDB" id="A0ABD4ECN8"/>
<evidence type="ECO:0000313" key="6">
    <source>
        <dbReference type="Proteomes" id="UP000070063"/>
    </source>
</evidence>
<evidence type="ECO:0000259" key="4">
    <source>
        <dbReference type="Pfam" id="PF13439"/>
    </source>
</evidence>
<dbReference type="Pfam" id="PF00534">
    <property type="entry name" value="Glycos_transf_1"/>
    <property type="match status" value="1"/>
</dbReference>
<evidence type="ECO:0000259" key="3">
    <source>
        <dbReference type="Pfam" id="PF00534"/>
    </source>
</evidence>
<evidence type="ECO:0000313" key="5">
    <source>
        <dbReference type="EMBL" id="KXA36334.1"/>
    </source>
</evidence>
<proteinExistence type="predicted"/>
<name>A0ABD4ECN8_STALU</name>
<dbReference type="Pfam" id="PF13439">
    <property type="entry name" value="Glyco_transf_4"/>
    <property type="match status" value="1"/>
</dbReference>
<dbReference type="InterPro" id="IPR001296">
    <property type="entry name" value="Glyco_trans_1"/>
</dbReference>
<evidence type="ECO:0000256" key="1">
    <source>
        <dbReference type="ARBA" id="ARBA00022676"/>
    </source>
</evidence>
<dbReference type="Gene3D" id="3.40.50.2000">
    <property type="entry name" value="Glycogen Phosphorylase B"/>
    <property type="match status" value="2"/>
</dbReference>
<dbReference type="EMBL" id="LRQI01000092">
    <property type="protein sequence ID" value="KXA36334.1"/>
    <property type="molecule type" value="Genomic_DNA"/>
</dbReference>
<gene>
    <name evidence="5" type="ORF">HMPREF3225_02309</name>
</gene>
<dbReference type="GO" id="GO:0016757">
    <property type="term" value="F:glycosyltransferase activity"/>
    <property type="evidence" value="ECO:0007669"/>
    <property type="project" value="UniProtKB-KW"/>
</dbReference>
<dbReference type="InterPro" id="IPR028098">
    <property type="entry name" value="Glyco_trans_4-like_N"/>
</dbReference>
<dbReference type="Proteomes" id="UP000070063">
    <property type="component" value="Unassembled WGS sequence"/>
</dbReference>
<evidence type="ECO:0000256" key="2">
    <source>
        <dbReference type="ARBA" id="ARBA00022679"/>
    </source>
</evidence>
<accession>A0ABD4ECN8</accession>
<dbReference type="PANTHER" id="PTHR12526:SF629">
    <property type="entry name" value="TEICHURONIC ACID BIOSYNTHESIS GLYCOSYLTRANSFERASE TUAH-RELATED"/>
    <property type="match status" value="1"/>
</dbReference>
<feature type="domain" description="Glycosyltransferase subfamily 4-like N-terminal" evidence="4">
    <location>
        <begin position="60"/>
        <end position="176"/>
    </location>
</feature>
<keyword evidence="2" id="KW-0808">Transferase</keyword>
<organism evidence="5 6">
    <name type="scientific">Staphylococcus lugdunensis</name>
    <dbReference type="NCBI Taxonomy" id="28035"/>
    <lineage>
        <taxon>Bacteria</taxon>
        <taxon>Bacillati</taxon>
        <taxon>Bacillota</taxon>
        <taxon>Bacilli</taxon>
        <taxon>Bacillales</taxon>
        <taxon>Staphylococcaceae</taxon>
        <taxon>Staphylococcus</taxon>
    </lineage>
</organism>
<protein>
    <submittedName>
        <fullName evidence="5">Glycosyltransferase, group 1 family protein</fullName>
    </submittedName>
</protein>
<dbReference type="PANTHER" id="PTHR12526">
    <property type="entry name" value="GLYCOSYLTRANSFERASE"/>
    <property type="match status" value="1"/>
</dbReference>
<keyword evidence="1" id="KW-0328">Glycosyltransferase</keyword>
<dbReference type="RefSeq" id="WP_002460627.1">
    <property type="nucleotide sequence ID" value="NZ_JBBLTT010000008.1"/>
</dbReference>
<comment type="caution">
    <text evidence="5">The sequence shown here is derived from an EMBL/GenBank/DDBJ whole genome shotgun (WGS) entry which is preliminary data.</text>
</comment>